<proteinExistence type="predicted"/>
<evidence type="ECO:0000313" key="2">
    <source>
        <dbReference type="Proteomes" id="UP000708208"/>
    </source>
</evidence>
<accession>A0A8J2PD38</accession>
<dbReference type="Proteomes" id="UP000708208">
    <property type="component" value="Unassembled WGS sequence"/>
</dbReference>
<sequence length="176" mass="19936">MKTQISILVCFVTVIITIASGRRLAFRSSETDIIEDNDSREEPRINNKVFPIEVVHVPRFENEGEKQRERRSTTSEVLREGRAANNYHALFEHYDQKGQPFGLNVENFIETGGCNRLPPNWQKRVSGARVCGGCIRLYSNPDCTGKRSSDLKSWSGCTFFQLYHFNDQASAVGACT</sequence>
<reference evidence="1" key="1">
    <citation type="submission" date="2021-06" db="EMBL/GenBank/DDBJ databases">
        <authorList>
            <person name="Hodson N. C."/>
            <person name="Mongue J. A."/>
            <person name="Jaron S. K."/>
        </authorList>
    </citation>
    <scope>NUCLEOTIDE SEQUENCE</scope>
</reference>
<organism evidence="1 2">
    <name type="scientific">Allacma fusca</name>
    <dbReference type="NCBI Taxonomy" id="39272"/>
    <lineage>
        <taxon>Eukaryota</taxon>
        <taxon>Metazoa</taxon>
        <taxon>Ecdysozoa</taxon>
        <taxon>Arthropoda</taxon>
        <taxon>Hexapoda</taxon>
        <taxon>Collembola</taxon>
        <taxon>Symphypleona</taxon>
        <taxon>Sminthuridae</taxon>
        <taxon>Allacma</taxon>
    </lineage>
</organism>
<name>A0A8J2PD38_9HEXA</name>
<protein>
    <submittedName>
        <fullName evidence="1">Uncharacterized protein</fullName>
    </submittedName>
</protein>
<gene>
    <name evidence="1" type="ORF">AFUS01_LOCUS27691</name>
</gene>
<keyword evidence="2" id="KW-1185">Reference proteome</keyword>
<evidence type="ECO:0000313" key="1">
    <source>
        <dbReference type="EMBL" id="CAG7817108.1"/>
    </source>
</evidence>
<dbReference type="EMBL" id="CAJVCH010386096">
    <property type="protein sequence ID" value="CAG7817108.1"/>
    <property type="molecule type" value="Genomic_DNA"/>
</dbReference>
<comment type="caution">
    <text evidence="1">The sequence shown here is derived from an EMBL/GenBank/DDBJ whole genome shotgun (WGS) entry which is preliminary data.</text>
</comment>
<dbReference type="AlphaFoldDB" id="A0A8J2PD38"/>